<keyword evidence="2" id="KW-1185">Reference proteome</keyword>
<dbReference type="Gene3D" id="3.40.50.10540">
    <property type="entry name" value="Crotonobetainyl-coa:carnitine coa-transferase, domain 1"/>
    <property type="match status" value="1"/>
</dbReference>
<dbReference type="RefSeq" id="WP_110020545.1">
    <property type="nucleotide sequence ID" value="NZ_QGTJ01000017.1"/>
</dbReference>
<gene>
    <name evidence="1" type="ORF">C7443_11714</name>
</gene>
<evidence type="ECO:0000313" key="1">
    <source>
        <dbReference type="EMBL" id="PWV58454.1"/>
    </source>
</evidence>
<dbReference type="OrthoDB" id="9058532at2"/>
<dbReference type="GO" id="GO:0016740">
    <property type="term" value="F:transferase activity"/>
    <property type="evidence" value="ECO:0007669"/>
    <property type="project" value="UniProtKB-KW"/>
</dbReference>
<evidence type="ECO:0000313" key="2">
    <source>
        <dbReference type="Proteomes" id="UP000246569"/>
    </source>
</evidence>
<dbReference type="InterPro" id="IPR023606">
    <property type="entry name" value="CoA-Trfase_III_dom_1_sf"/>
</dbReference>
<dbReference type="InterPro" id="IPR050509">
    <property type="entry name" value="CoA-transferase_III"/>
</dbReference>
<proteinExistence type="predicted"/>
<dbReference type="SUPFAM" id="SSF89796">
    <property type="entry name" value="CoA-transferase family III (CaiB/BaiF)"/>
    <property type="match status" value="1"/>
</dbReference>
<dbReference type="Pfam" id="PF02515">
    <property type="entry name" value="CoA_transf_3"/>
    <property type="match status" value="1"/>
</dbReference>
<name>A0A317MPQ1_9GAMM</name>
<protein>
    <submittedName>
        <fullName evidence="1">Crotonobetainyl-CoA:carnitine CoA-transferase CaiB-like acyl-CoA transferase</fullName>
    </submittedName>
</protein>
<organism evidence="1 2">
    <name type="scientific">Plasticicumulans acidivorans</name>
    <dbReference type="NCBI Taxonomy" id="886464"/>
    <lineage>
        <taxon>Bacteria</taxon>
        <taxon>Pseudomonadati</taxon>
        <taxon>Pseudomonadota</taxon>
        <taxon>Gammaproteobacteria</taxon>
        <taxon>Candidatus Competibacteraceae</taxon>
        <taxon>Plasticicumulans</taxon>
    </lineage>
</organism>
<reference evidence="1 2" key="1">
    <citation type="submission" date="2018-05" db="EMBL/GenBank/DDBJ databases">
        <title>Genomic Encyclopedia of Type Strains, Phase IV (KMG-IV): sequencing the most valuable type-strain genomes for metagenomic binning, comparative biology and taxonomic classification.</title>
        <authorList>
            <person name="Goeker M."/>
        </authorList>
    </citation>
    <scope>NUCLEOTIDE SEQUENCE [LARGE SCALE GENOMIC DNA]</scope>
    <source>
        <strain evidence="1 2">DSM 23606</strain>
    </source>
</reference>
<accession>A0A317MPQ1</accession>
<dbReference type="AlphaFoldDB" id="A0A317MPQ1"/>
<dbReference type="InterPro" id="IPR003673">
    <property type="entry name" value="CoA-Trfase_fam_III"/>
</dbReference>
<dbReference type="PANTHER" id="PTHR48228">
    <property type="entry name" value="SUCCINYL-COA--D-CITRAMALATE COA-TRANSFERASE"/>
    <property type="match status" value="1"/>
</dbReference>
<dbReference type="EMBL" id="QGTJ01000017">
    <property type="protein sequence ID" value="PWV58454.1"/>
    <property type="molecule type" value="Genomic_DNA"/>
</dbReference>
<dbReference type="PANTHER" id="PTHR48228:SF5">
    <property type="entry name" value="ALPHA-METHYLACYL-COA RACEMASE"/>
    <property type="match status" value="1"/>
</dbReference>
<dbReference type="Proteomes" id="UP000246569">
    <property type="component" value="Unassembled WGS sequence"/>
</dbReference>
<keyword evidence="1" id="KW-0808">Transferase</keyword>
<dbReference type="Gene3D" id="3.30.1540.10">
    <property type="entry name" value="formyl-coa transferase, domain 3"/>
    <property type="match status" value="1"/>
</dbReference>
<sequence length="395" mass="41641">MSQRLPPLHGIRVLDLTQLLPGPLATQHLGDLGADVIKIEAPGGGDYGRTLGPMAGELSYLFLLANRNKRSLTLDLKQAAGRELFLRLAATADVIVEGFRPGVVERLGIGYAQVREINPRIVYCAITGYGQDGPYRDRAGHDLNYVGTAGILDQTGAAGGPPAIPSLQIGDLLGGTLGAVTGILAALLDARLRGEGRYVDVAMTDVAAAHHLFPLMTLQAAGASAARGADFLTGGLPCYGVYACADGRYMAVGALEAKFWAALCATLERPDLLPGHTATGHAGERVRAELAAVFASQPQRYWSERFAAVDACVTPVLDVAGALTDPQLRARGVFAACPHPQGGEITVTAFPVHFSDYDFKINQVPPRDGEHSQAVLRELGLDTAAIAALQEQHVI</sequence>
<dbReference type="InterPro" id="IPR044855">
    <property type="entry name" value="CoA-Trfase_III_dom3_sf"/>
</dbReference>
<comment type="caution">
    <text evidence="1">The sequence shown here is derived from an EMBL/GenBank/DDBJ whole genome shotgun (WGS) entry which is preliminary data.</text>
</comment>